<keyword evidence="2" id="KW-1185">Reference proteome</keyword>
<organism evidence="1 2">
    <name type="scientific">Trebonia kvetii</name>
    <dbReference type="NCBI Taxonomy" id="2480626"/>
    <lineage>
        <taxon>Bacteria</taxon>
        <taxon>Bacillati</taxon>
        <taxon>Actinomycetota</taxon>
        <taxon>Actinomycetes</taxon>
        <taxon>Streptosporangiales</taxon>
        <taxon>Treboniaceae</taxon>
        <taxon>Trebonia</taxon>
    </lineage>
</organism>
<dbReference type="OrthoDB" id="3515089at2"/>
<evidence type="ECO:0000313" key="2">
    <source>
        <dbReference type="Proteomes" id="UP000460272"/>
    </source>
</evidence>
<evidence type="ECO:0000313" key="1">
    <source>
        <dbReference type="EMBL" id="TVZ00656.1"/>
    </source>
</evidence>
<gene>
    <name evidence="1" type="ORF">EAS64_35375</name>
</gene>
<protein>
    <submittedName>
        <fullName evidence="1">Uncharacterized protein</fullName>
    </submittedName>
</protein>
<dbReference type="EMBL" id="RPFW01000008">
    <property type="protein sequence ID" value="TVZ00656.1"/>
    <property type="molecule type" value="Genomic_DNA"/>
</dbReference>
<name>A0A6P2BR28_9ACTN</name>
<proteinExistence type="predicted"/>
<comment type="caution">
    <text evidence="1">The sequence shown here is derived from an EMBL/GenBank/DDBJ whole genome shotgun (WGS) entry which is preliminary data.</text>
</comment>
<sequence length="682" mass="72579">MAVPPGSKDVFAFYDGYRNFALPNVTEWTGSSWRPRTFFTPNSTILSSVAARPGDVWAFGIPYPSTADPALRYNGKTWAAAPSPGFSAFYSAATGPDNIWALGEQIVHPANGYSVARWNGKKWTAVPFPSAPKAAHQVISDFQGLAVGSKNDVWTTSYSEPAASTFWMLHWNGRKWSALKVPYAIGSMDYLAPYVIGADGRGGVWLDAIARNGTEYLFHGTVSPGTGAGHWQRFALTGGEGRGPDQRLGHCPGARHHDGLRVRLGQRGQARRGRHPRIHQLTRSANRKATVVSRTSRMLAASVAATAIACASAVAATAANAAQAAGTARAAVPAPHWRIVAAFQKRSSIDGLAASGPNSAWAVQNCTKPCTSGNGVLMRHWNGKTWQTEPQPANAKHTGNAEPLLAMAPGSPDVWAVYNIYDHKTRASVAEWTGKAWAHPTVFPVGTNFQGLTATGSTLWAFGSRQEFGNTPYVVRFTGKSWAQAPSPGPAFGPWTAVARSASDIWAQALPSGGGIGLQFSHWTGTRWVKQAVPPAPKGSPGAYGGLRGDLAVSGQDNVWGFGYFEFKSGSTDYWLVHWNGKAWSNVKVPFALSPTYIAGPLGPDGHGGAWLAAIPPKTNREYLYHVTAAGHWTRVPIPTLQGATGTVIYGFAAIPGTSSVYAYGRADSAAGLQGVILKYAA</sequence>
<dbReference type="Proteomes" id="UP000460272">
    <property type="component" value="Unassembled WGS sequence"/>
</dbReference>
<dbReference type="RefSeq" id="WP_145860270.1">
    <property type="nucleotide sequence ID" value="NZ_RPFW01000008.1"/>
</dbReference>
<reference evidence="1 2" key="1">
    <citation type="submission" date="2018-11" db="EMBL/GenBank/DDBJ databases">
        <title>Trebonia kvetii gen.nov., sp.nov., a novel acidophilic actinobacterium, and proposal of the new actinobacterial family Treboniaceae fam. nov.</title>
        <authorList>
            <person name="Rapoport D."/>
            <person name="Sagova-Mareckova M."/>
            <person name="Sedlacek I."/>
            <person name="Provaznik J."/>
            <person name="Kralova S."/>
            <person name="Pavlinic D."/>
            <person name="Benes V."/>
            <person name="Kopecky J."/>
        </authorList>
    </citation>
    <scope>NUCLEOTIDE SEQUENCE [LARGE SCALE GENOMIC DNA]</scope>
    <source>
        <strain evidence="1 2">15Tr583</strain>
    </source>
</reference>
<dbReference type="AlphaFoldDB" id="A0A6P2BR28"/>
<accession>A0A6P2BR28</accession>